<comment type="caution">
    <text evidence="1">The sequence shown here is derived from an EMBL/GenBank/DDBJ whole genome shotgun (WGS) entry which is preliminary data.</text>
</comment>
<name>X1I959_9ZZZZ</name>
<dbReference type="AlphaFoldDB" id="X1I959"/>
<dbReference type="EMBL" id="BARU01022202">
    <property type="protein sequence ID" value="GAH54103.1"/>
    <property type="molecule type" value="Genomic_DNA"/>
</dbReference>
<reference evidence="1" key="1">
    <citation type="journal article" date="2014" name="Front. Microbiol.">
        <title>High frequency of phylogenetically diverse reductive dehalogenase-homologous genes in deep subseafloor sedimentary metagenomes.</title>
        <authorList>
            <person name="Kawai M."/>
            <person name="Futagami T."/>
            <person name="Toyoda A."/>
            <person name="Takaki Y."/>
            <person name="Nishi S."/>
            <person name="Hori S."/>
            <person name="Arai W."/>
            <person name="Tsubouchi T."/>
            <person name="Morono Y."/>
            <person name="Uchiyama I."/>
            <person name="Ito T."/>
            <person name="Fujiyama A."/>
            <person name="Inagaki F."/>
            <person name="Takami H."/>
        </authorList>
    </citation>
    <scope>NUCLEOTIDE SEQUENCE</scope>
    <source>
        <strain evidence="1">Expedition CK06-06</strain>
    </source>
</reference>
<sequence length="90" mass="10230">MRNLFELLYYLRDLLLLLLAVLVSIMLLLTGESRQSFALQELFTGIIGAVPQPNLGIGISDIFSYREENQILRQRVMQYTLLNAELAEAA</sequence>
<evidence type="ECO:0000313" key="1">
    <source>
        <dbReference type="EMBL" id="GAH54103.1"/>
    </source>
</evidence>
<accession>X1I959</accession>
<evidence type="ECO:0008006" key="2">
    <source>
        <dbReference type="Google" id="ProtNLM"/>
    </source>
</evidence>
<proteinExistence type="predicted"/>
<organism evidence="1">
    <name type="scientific">marine sediment metagenome</name>
    <dbReference type="NCBI Taxonomy" id="412755"/>
    <lineage>
        <taxon>unclassified sequences</taxon>
        <taxon>metagenomes</taxon>
        <taxon>ecological metagenomes</taxon>
    </lineage>
</organism>
<gene>
    <name evidence="1" type="ORF">S03H2_36206</name>
</gene>
<protein>
    <recommendedName>
        <fullName evidence="2">Rod shape-determining protein MreC</fullName>
    </recommendedName>
</protein>
<feature type="non-terminal residue" evidence="1">
    <location>
        <position position="90"/>
    </location>
</feature>